<name>A0A518KAE3_9BACT</name>
<gene>
    <name evidence="2" type="ORF">Spa11_29700</name>
</gene>
<dbReference type="EMBL" id="CP036349">
    <property type="protein sequence ID" value="QDV74762.1"/>
    <property type="molecule type" value="Genomic_DNA"/>
</dbReference>
<keyword evidence="1" id="KW-0812">Transmembrane</keyword>
<keyword evidence="1" id="KW-0472">Membrane</keyword>
<feature type="transmembrane region" description="Helical" evidence="1">
    <location>
        <begin position="69"/>
        <end position="92"/>
    </location>
</feature>
<keyword evidence="3" id="KW-1185">Reference proteome</keyword>
<dbReference type="KEGG" id="bmei:Spa11_29700"/>
<evidence type="ECO:0008006" key="4">
    <source>
        <dbReference type="Google" id="ProtNLM"/>
    </source>
</evidence>
<dbReference type="AlphaFoldDB" id="A0A518KAE3"/>
<accession>A0A518KAE3</accession>
<feature type="transmembrane region" description="Helical" evidence="1">
    <location>
        <begin position="44"/>
        <end position="63"/>
    </location>
</feature>
<keyword evidence="1" id="KW-1133">Transmembrane helix</keyword>
<evidence type="ECO:0000313" key="2">
    <source>
        <dbReference type="EMBL" id="QDV74762.1"/>
    </source>
</evidence>
<evidence type="ECO:0000313" key="3">
    <source>
        <dbReference type="Proteomes" id="UP000316426"/>
    </source>
</evidence>
<dbReference type="Proteomes" id="UP000316426">
    <property type="component" value="Chromosome"/>
</dbReference>
<proteinExistence type="predicted"/>
<sequence>MTVPAIFYLLLAIGVLISSLNFYLSFLRYPLWQARGGVLGDFKWASGFPFIGSLLILGCLLFVQLPTWVFITSAVAAILDTGGIHWLLFTLIKHRND</sequence>
<protein>
    <recommendedName>
        <fullName evidence="4">PQ loop repeat protein</fullName>
    </recommendedName>
</protein>
<organism evidence="2 3">
    <name type="scientific">Botrimarina mediterranea</name>
    <dbReference type="NCBI Taxonomy" id="2528022"/>
    <lineage>
        <taxon>Bacteria</taxon>
        <taxon>Pseudomonadati</taxon>
        <taxon>Planctomycetota</taxon>
        <taxon>Planctomycetia</taxon>
        <taxon>Pirellulales</taxon>
        <taxon>Lacipirellulaceae</taxon>
        <taxon>Botrimarina</taxon>
    </lineage>
</organism>
<feature type="transmembrane region" description="Helical" evidence="1">
    <location>
        <begin position="6"/>
        <end position="24"/>
    </location>
</feature>
<reference evidence="2 3" key="1">
    <citation type="submission" date="2019-02" db="EMBL/GenBank/DDBJ databases">
        <title>Deep-cultivation of Planctomycetes and their phenomic and genomic characterization uncovers novel biology.</title>
        <authorList>
            <person name="Wiegand S."/>
            <person name="Jogler M."/>
            <person name="Boedeker C."/>
            <person name="Pinto D."/>
            <person name="Vollmers J."/>
            <person name="Rivas-Marin E."/>
            <person name="Kohn T."/>
            <person name="Peeters S.H."/>
            <person name="Heuer A."/>
            <person name="Rast P."/>
            <person name="Oberbeckmann S."/>
            <person name="Bunk B."/>
            <person name="Jeske O."/>
            <person name="Meyerdierks A."/>
            <person name="Storesund J.E."/>
            <person name="Kallscheuer N."/>
            <person name="Luecker S."/>
            <person name="Lage O.M."/>
            <person name="Pohl T."/>
            <person name="Merkel B.J."/>
            <person name="Hornburger P."/>
            <person name="Mueller R.-W."/>
            <person name="Bruemmer F."/>
            <person name="Labrenz M."/>
            <person name="Spormann A.M."/>
            <person name="Op den Camp H."/>
            <person name="Overmann J."/>
            <person name="Amann R."/>
            <person name="Jetten M.S.M."/>
            <person name="Mascher T."/>
            <person name="Medema M.H."/>
            <person name="Devos D.P."/>
            <person name="Kaster A.-K."/>
            <person name="Ovreas L."/>
            <person name="Rohde M."/>
            <person name="Galperin M.Y."/>
            <person name="Jogler C."/>
        </authorList>
    </citation>
    <scope>NUCLEOTIDE SEQUENCE [LARGE SCALE GENOMIC DNA]</scope>
    <source>
        <strain evidence="2 3">Spa11</strain>
    </source>
</reference>
<evidence type="ECO:0000256" key="1">
    <source>
        <dbReference type="SAM" id="Phobius"/>
    </source>
</evidence>